<organism evidence="10 11">
    <name type="scientific">Polytolypa hystricis (strain UAMH7299)</name>
    <dbReference type="NCBI Taxonomy" id="1447883"/>
    <lineage>
        <taxon>Eukaryota</taxon>
        <taxon>Fungi</taxon>
        <taxon>Dikarya</taxon>
        <taxon>Ascomycota</taxon>
        <taxon>Pezizomycotina</taxon>
        <taxon>Eurotiomycetes</taxon>
        <taxon>Eurotiomycetidae</taxon>
        <taxon>Onygenales</taxon>
        <taxon>Onygenales incertae sedis</taxon>
        <taxon>Polytolypa</taxon>
    </lineage>
</organism>
<evidence type="ECO:0000256" key="3">
    <source>
        <dbReference type="ARBA" id="ARBA00022692"/>
    </source>
</evidence>
<dbReference type="STRING" id="1447883.A0A2B7YEI3"/>
<dbReference type="GO" id="GO:0000822">
    <property type="term" value="F:inositol hexakisphosphate binding"/>
    <property type="evidence" value="ECO:0007669"/>
    <property type="project" value="TreeGrafter"/>
</dbReference>
<evidence type="ECO:0000256" key="5">
    <source>
        <dbReference type="ARBA" id="ARBA00023136"/>
    </source>
</evidence>
<feature type="compositionally biased region" description="Polar residues" evidence="6">
    <location>
        <begin position="84"/>
        <end position="106"/>
    </location>
</feature>
<evidence type="ECO:0000256" key="6">
    <source>
        <dbReference type="SAM" id="MobiDB-lite"/>
    </source>
</evidence>
<dbReference type="Pfam" id="PF03124">
    <property type="entry name" value="EXS"/>
    <property type="match status" value="1"/>
</dbReference>
<comment type="subcellular location">
    <subcellularLocation>
        <location evidence="1">Membrane</location>
        <topology evidence="1">Multi-pass membrane protein</topology>
    </subcellularLocation>
</comment>
<accession>A0A2B7YEI3</accession>
<feature type="transmembrane region" description="Helical" evidence="7">
    <location>
        <begin position="607"/>
        <end position="630"/>
    </location>
</feature>
<proteinExistence type="inferred from homology"/>
<dbReference type="PROSITE" id="PS51380">
    <property type="entry name" value="EXS"/>
    <property type="match status" value="1"/>
</dbReference>
<feature type="transmembrane region" description="Helical" evidence="7">
    <location>
        <begin position="800"/>
        <end position="822"/>
    </location>
</feature>
<dbReference type="GO" id="GO:0006817">
    <property type="term" value="P:phosphate ion transport"/>
    <property type="evidence" value="ECO:0007669"/>
    <property type="project" value="TreeGrafter"/>
</dbReference>
<dbReference type="PANTHER" id="PTHR10783:SF103">
    <property type="entry name" value="SOLUTE CARRIER FAMILY 53 MEMBER 1"/>
    <property type="match status" value="1"/>
</dbReference>
<evidence type="ECO:0000313" key="11">
    <source>
        <dbReference type="Proteomes" id="UP000224634"/>
    </source>
</evidence>
<dbReference type="PANTHER" id="PTHR10783">
    <property type="entry name" value="XENOTROPIC AND POLYTROPIC RETROVIRUS RECEPTOR 1-RELATED"/>
    <property type="match status" value="1"/>
</dbReference>
<feature type="transmembrane region" description="Helical" evidence="7">
    <location>
        <begin position="578"/>
        <end position="600"/>
    </location>
</feature>
<dbReference type="GO" id="GO:0005794">
    <property type="term" value="C:Golgi apparatus"/>
    <property type="evidence" value="ECO:0007669"/>
    <property type="project" value="TreeGrafter"/>
</dbReference>
<feature type="region of interest" description="Disordered" evidence="6">
    <location>
        <begin position="336"/>
        <end position="367"/>
    </location>
</feature>
<dbReference type="Pfam" id="PF03105">
    <property type="entry name" value="SPX"/>
    <property type="match status" value="1"/>
</dbReference>
<feature type="transmembrane region" description="Helical" evidence="7">
    <location>
        <begin position="498"/>
        <end position="516"/>
    </location>
</feature>
<evidence type="ECO:0000256" key="4">
    <source>
        <dbReference type="ARBA" id="ARBA00022989"/>
    </source>
</evidence>
<feature type="compositionally biased region" description="Acidic residues" evidence="6">
    <location>
        <begin position="1006"/>
        <end position="1020"/>
    </location>
</feature>
<dbReference type="PROSITE" id="PS51382">
    <property type="entry name" value="SPX"/>
    <property type="match status" value="1"/>
</dbReference>
<dbReference type="AlphaFoldDB" id="A0A2B7YEI3"/>
<feature type="region of interest" description="Disordered" evidence="6">
    <location>
        <begin position="985"/>
        <end position="1020"/>
    </location>
</feature>
<reference evidence="10 11" key="1">
    <citation type="submission" date="2017-10" db="EMBL/GenBank/DDBJ databases">
        <title>Comparative genomics in systemic dimorphic fungi from Ajellomycetaceae.</title>
        <authorList>
            <person name="Munoz J.F."/>
            <person name="Mcewen J.G."/>
            <person name="Clay O.K."/>
            <person name="Cuomo C.A."/>
        </authorList>
    </citation>
    <scope>NUCLEOTIDE SEQUENCE [LARGE SCALE GENOMIC DNA]</scope>
    <source>
        <strain evidence="10 11">UAMH7299</strain>
    </source>
</reference>
<feature type="compositionally biased region" description="Polar residues" evidence="6">
    <location>
        <begin position="910"/>
        <end position="923"/>
    </location>
</feature>
<evidence type="ECO:0000259" key="9">
    <source>
        <dbReference type="PROSITE" id="PS51382"/>
    </source>
</evidence>
<feature type="transmembrane region" description="Helical" evidence="7">
    <location>
        <begin position="754"/>
        <end position="772"/>
    </location>
</feature>
<dbReference type="GO" id="GO:0005886">
    <property type="term" value="C:plasma membrane"/>
    <property type="evidence" value="ECO:0007669"/>
    <property type="project" value="TreeGrafter"/>
</dbReference>
<dbReference type="Proteomes" id="UP000224634">
    <property type="component" value="Unassembled WGS sequence"/>
</dbReference>
<feature type="compositionally biased region" description="Low complexity" evidence="6">
    <location>
        <begin position="877"/>
        <end position="909"/>
    </location>
</feature>
<feature type="domain" description="SPX" evidence="9">
    <location>
        <begin position="1"/>
        <end position="439"/>
    </location>
</feature>
<sequence length="1045" mass="119254">MKFAKELEEDLVPEWRAKYLNYKAGKKKIKAISRALRAVEHTPPTPGRRRFSNVLFSQHDIHTPFSDRPEVYRSASHCGPASSAARTLQSSVQQPDITADGSSQPLSLHPLPMPIPERQPLKSPGSRFAGQPGSYGSIVPSPPSEPAPLILPSLELPDPALDPDDASVASRGGILKKGTTLQKTTPHGYFDLLKHKNGRGRKDKPSIFPGPGNIFRPMGYSVKADGKTPFLRRMFTTGTGREVPVHHAPLEAVFELQSKEAEFFAFMDKELAKIESFYKLKEEEATERLRSLRQQLHIMRDTRFQESMKKKQKEDANGSADAITFVEGGSSVPRWKNAISGRSGQGKTSKAMQELATPSGPVPRSMRGVDEHRDFVRQQDLQEVPYRSAKRKLKLALLEFYRGLELLKAYADLNRKAFRKMNKKYDKVTHTRPTGRYVSEKVNKAWFVQSEVVENHLVAVEDIYARYFERGNRKTAVGKLRGKISRSEDYSPNSFRNGVTFAAGLVLALHGIVYAARRLHDDDPTIRVRTSYLLQIYGGYFLALFHFMLFCIDCRVWSTSKINYVFVFEFDTRHVLDWRQLAELPCLFFLLFGLILWVNFRFVTTIYIYWPILLIALTVAILFLPAPVLYHRSRKWFAYSNWRLLLAGLYPVEFRDFFLGDMYCSQTYAMGNVALFFCLYTNRWDSPPQCNSSHSRVMGFLTTLPSIWRALQCLRRYQDTKSYFPHIANLGKYTCSILYYMTISMYRIHKIPSLRALFITFALINAIYTSVWDVAMDWSLGNPYAKHRFLRDSLAFRKRWVYYAAMILDPILRFNWIFYAIFSDDVQHSAILSFLVSFSEVCRRGVWSVFRVENEHCTNVSRFRASRDVPLPYDIPSSRTSRSRASSADQQQQQQQQELQQQLEEIAQQVTSSPQQPPLTTVPSGGAISTSTDHHAAPTTPTPRYRRTSHGAAERGSPFPSRGLSRVGTMLAEAHAQDFERRKYVSVGVLGGDSPMQDPQRRGDSSTDEEEEDEDEELEEEIEAHAMREVLVSPRDDNGKGSVRG</sequence>
<feature type="domain" description="EXS" evidence="8">
    <location>
        <begin position="689"/>
        <end position="883"/>
    </location>
</feature>
<dbReference type="InterPro" id="IPR004342">
    <property type="entry name" value="EXS_C"/>
</dbReference>
<feature type="region of interest" description="Disordered" evidence="6">
    <location>
        <begin position="871"/>
        <end position="964"/>
    </location>
</feature>
<name>A0A2B7YEI3_POLH7</name>
<comment type="similarity">
    <text evidence="2">Belongs to the SYG1 (TC 2.A.94) family.</text>
</comment>
<keyword evidence="5 7" id="KW-0472">Membrane</keyword>
<keyword evidence="3 7" id="KW-0812">Transmembrane</keyword>
<keyword evidence="11" id="KW-1185">Reference proteome</keyword>
<evidence type="ECO:0000313" key="10">
    <source>
        <dbReference type="EMBL" id="PGH19685.1"/>
    </source>
</evidence>
<dbReference type="OrthoDB" id="9970435at2759"/>
<comment type="caution">
    <text evidence="10">The sequence shown here is derived from an EMBL/GenBank/DDBJ whole genome shotgun (WGS) entry which is preliminary data.</text>
</comment>
<evidence type="ECO:0008006" key="12">
    <source>
        <dbReference type="Google" id="ProtNLM"/>
    </source>
</evidence>
<evidence type="ECO:0000256" key="1">
    <source>
        <dbReference type="ARBA" id="ARBA00004141"/>
    </source>
</evidence>
<dbReference type="EMBL" id="PDNA01000045">
    <property type="protein sequence ID" value="PGH19685.1"/>
    <property type="molecule type" value="Genomic_DNA"/>
</dbReference>
<dbReference type="InterPro" id="IPR004331">
    <property type="entry name" value="SPX_dom"/>
</dbReference>
<feature type="compositionally biased region" description="Polar residues" evidence="6">
    <location>
        <begin position="340"/>
        <end position="351"/>
    </location>
</feature>
<evidence type="ECO:0000256" key="7">
    <source>
        <dbReference type="SAM" id="Phobius"/>
    </source>
</evidence>
<dbReference type="GO" id="GO:0016036">
    <property type="term" value="P:cellular response to phosphate starvation"/>
    <property type="evidence" value="ECO:0007669"/>
    <property type="project" value="TreeGrafter"/>
</dbReference>
<protein>
    <recommendedName>
        <fullName evidence="12">SPX domain-containing protein</fullName>
    </recommendedName>
</protein>
<feature type="region of interest" description="Disordered" evidence="6">
    <location>
        <begin position="74"/>
        <end position="157"/>
    </location>
</feature>
<gene>
    <name evidence="10" type="ORF">AJ80_03840</name>
</gene>
<dbReference type="CDD" id="cd14475">
    <property type="entry name" value="SPX_SYG1_like"/>
    <property type="match status" value="1"/>
</dbReference>
<feature type="transmembrane region" description="Helical" evidence="7">
    <location>
        <begin position="537"/>
        <end position="558"/>
    </location>
</feature>
<evidence type="ECO:0000259" key="8">
    <source>
        <dbReference type="PROSITE" id="PS51380"/>
    </source>
</evidence>
<keyword evidence="4 7" id="KW-1133">Transmembrane helix</keyword>
<evidence type="ECO:0000256" key="2">
    <source>
        <dbReference type="ARBA" id="ARBA00009665"/>
    </source>
</evidence>